<keyword evidence="1" id="KW-0732">Signal</keyword>
<gene>
    <name evidence="2" type="ORF">BO225_00860</name>
</gene>
<dbReference type="EMBL" id="MPKA01000027">
    <property type="protein sequence ID" value="OLU47882.1"/>
    <property type="molecule type" value="Genomic_DNA"/>
</dbReference>
<feature type="signal peptide" evidence="1">
    <location>
        <begin position="1"/>
        <end position="24"/>
    </location>
</feature>
<accession>A0A1U7NQG8</accession>
<dbReference type="GeneID" id="78274503"/>
<name>A0A1U7NQG8_9FIRM</name>
<reference evidence="2 3" key="1">
    <citation type="submission" date="2016-11" db="EMBL/GenBank/DDBJ databases">
        <title>Description of two novel members of the family Erysipelotrichaceae: Ileibacterium lipovorans gen. nov., sp. nov. and Dubosiella newyorkensis, gen. nov., sp. nov.</title>
        <authorList>
            <person name="Cox L.M."/>
            <person name="Sohn J."/>
            <person name="Tyrrell K.L."/>
            <person name="Citron D.M."/>
            <person name="Lawson P.A."/>
            <person name="Patel N.B."/>
            <person name="Iizumi T."/>
            <person name="Perez-Perez G.I."/>
            <person name="Goldstein E.J."/>
            <person name="Blaser M.J."/>
        </authorList>
    </citation>
    <scope>NUCLEOTIDE SEQUENCE [LARGE SCALE GENOMIC DNA]</scope>
    <source>
        <strain evidence="2 3">NYU-BL-A4</strain>
    </source>
</reference>
<protein>
    <submittedName>
        <fullName evidence="2">Uncharacterized protein</fullName>
    </submittedName>
</protein>
<evidence type="ECO:0000313" key="3">
    <source>
        <dbReference type="Proteomes" id="UP000186705"/>
    </source>
</evidence>
<dbReference type="RefSeq" id="WP_076340412.1">
    <property type="nucleotide sequence ID" value="NZ_CAJTMI010000041.1"/>
</dbReference>
<sequence length="216" mass="24759">MKNKIVAFGMAILLSSQFMMPINATTSNPSEVVYECDGISTFLQKCFNNNYSLKIFDKEERDRTDQYIDKFKDEFKNNNPEVIIDLIISNDLYLYFDETSGIVPYAIETVHANRQYYDIVHDEYGRYYKDVNTYMYGTYTRNVGTGIISSASCTADVSFTGWGTAFYPQYTNMSTYGTISGNKMNVTFYCHYNVISYVSEMGSMSFGSISHQYTVS</sequence>
<feature type="chain" id="PRO_5012798411" evidence="1">
    <location>
        <begin position="25"/>
        <end position="216"/>
    </location>
</feature>
<dbReference type="AlphaFoldDB" id="A0A1U7NQG8"/>
<dbReference type="Proteomes" id="UP000186705">
    <property type="component" value="Unassembled WGS sequence"/>
</dbReference>
<evidence type="ECO:0000313" key="2">
    <source>
        <dbReference type="EMBL" id="OLU47882.1"/>
    </source>
</evidence>
<keyword evidence="3" id="KW-1185">Reference proteome</keyword>
<evidence type="ECO:0000256" key="1">
    <source>
        <dbReference type="SAM" id="SignalP"/>
    </source>
</evidence>
<comment type="caution">
    <text evidence="2">The sequence shown here is derived from an EMBL/GenBank/DDBJ whole genome shotgun (WGS) entry which is preliminary data.</text>
</comment>
<proteinExistence type="predicted"/>
<organism evidence="2 3">
    <name type="scientific">Dubosiella newyorkensis</name>
    <dbReference type="NCBI Taxonomy" id="1862672"/>
    <lineage>
        <taxon>Bacteria</taxon>
        <taxon>Bacillati</taxon>
        <taxon>Bacillota</taxon>
        <taxon>Erysipelotrichia</taxon>
        <taxon>Erysipelotrichales</taxon>
        <taxon>Erysipelotrichaceae</taxon>
        <taxon>Dubosiella</taxon>
    </lineage>
</organism>
<dbReference type="STRING" id="1862672.BO225_00860"/>